<feature type="binding site" evidence="7 10">
    <location>
        <position position="123"/>
    </location>
    <ligand>
        <name>Mg(2+)</name>
        <dbReference type="ChEBI" id="CHEBI:18420"/>
    </ligand>
</feature>
<comment type="pathway">
    <text evidence="1 7">Cofactor biosynthesis; (R)-pantothenate biosynthesis; (R)-pantoate from 3-methyl-2-oxobutanoate: step 1/2.</text>
</comment>
<dbReference type="PANTHER" id="PTHR20881">
    <property type="entry name" value="3-METHYL-2-OXOBUTANOATE HYDROXYMETHYLTRANSFERASE"/>
    <property type="match status" value="1"/>
</dbReference>
<evidence type="ECO:0000256" key="7">
    <source>
        <dbReference type="HAMAP-Rule" id="MF_00156"/>
    </source>
</evidence>
<comment type="function">
    <text evidence="6 7">Catalyzes the reversible reaction in which hydroxymethyl group from 5,10-methylenetetrahydrofolate is transferred onto alpha-ketoisovalerate to form ketopantoate.</text>
</comment>
<dbReference type="InterPro" id="IPR040442">
    <property type="entry name" value="Pyrv_kinase-like_dom_sf"/>
</dbReference>
<evidence type="ECO:0000313" key="11">
    <source>
        <dbReference type="EMBL" id="TWU10009.1"/>
    </source>
</evidence>
<evidence type="ECO:0000256" key="9">
    <source>
        <dbReference type="PIRSR" id="PIRSR000388-2"/>
    </source>
</evidence>
<dbReference type="OrthoDB" id="9781789at2"/>
<dbReference type="PIRSF" id="PIRSF000388">
    <property type="entry name" value="Pantoate_hydroxy_MeTrfase"/>
    <property type="match status" value="1"/>
</dbReference>
<evidence type="ECO:0000313" key="12">
    <source>
        <dbReference type="Proteomes" id="UP000319908"/>
    </source>
</evidence>
<reference evidence="11 12" key="1">
    <citation type="journal article" date="2020" name="Antonie Van Leeuwenhoek">
        <title>Rhodopirellula heiligendammensis sp. nov., Rhodopirellula pilleata sp. nov., and Rhodopirellula solitaria sp. nov. isolated from natural or artificial marine surfaces in Northern Germany and California, USA, and emended description of the genus Rhodopirellula.</title>
        <authorList>
            <person name="Kallscheuer N."/>
            <person name="Wiegand S."/>
            <person name="Jogler M."/>
            <person name="Boedeker C."/>
            <person name="Peeters S.H."/>
            <person name="Rast P."/>
            <person name="Heuer A."/>
            <person name="Jetten M.S.M."/>
            <person name="Rohde M."/>
            <person name="Jogler C."/>
        </authorList>
    </citation>
    <scope>NUCLEOTIDE SEQUENCE [LARGE SCALE GENOMIC DNA]</scope>
    <source>
        <strain evidence="11 12">Poly21</strain>
    </source>
</reference>
<keyword evidence="7 10" id="KW-0479">Metal-binding</keyword>
<accession>A0A5C6BFE9</accession>
<protein>
    <recommendedName>
        <fullName evidence="7">3-methyl-2-oxobutanoate hydroxymethyltransferase</fullName>
        <ecNumber evidence="7">2.1.2.11</ecNumber>
    </recommendedName>
    <alternativeName>
        <fullName evidence="7">Ketopantoate hydroxymethyltransferase</fullName>
        <shortName evidence="7">KPHMT</shortName>
    </alternativeName>
</protein>
<sequence length="268" mass="28481">MPAEQESVKRITTRSLQSMRQRGEAITMLTAYDFPTARLLDEAGIDVLLVGDSLAMVVQGHDTTLPVTMDQMIYHAEMVGRAANRAMVVVDLPFPEGQIEITRSIEASARVLKETHCHAVKLEGGAEQAGRIEAIVTAGVPVMAHVGLRPQNIHVDGGYRLQRDTEKLVADAQAAEAAGAFAVLIECVPAAVAAAITAAVSVPTIGIGAGRSVSGQVLVTHDIVGLTSGYTPKFTRQFADLGEALRDAATDYCEQVRQGNFPSDAESF</sequence>
<evidence type="ECO:0000256" key="3">
    <source>
        <dbReference type="ARBA" id="ARBA00011424"/>
    </source>
</evidence>
<feature type="binding site" evidence="7 9">
    <location>
        <position position="91"/>
    </location>
    <ligand>
        <name>3-methyl-2-oxobutanoate</name>
        <dbReference type="ChEBI" id="CHEBI:11851"/>
    </ligand>
</feature>
<name>A0A5C6BFE9_9BACT</name>
<dbReference type="Proteomes" id="UP000319908">
    <property type="component" value="Unassembled WGS sequence"/>
</dbReference>
<feature type="binding site" evidence="7 10">
    <location>
        <position position="91"/>
    </location>
    <ligand>
        <name>Mg(2+)</name>
        <dbReference type="ChEBI" id="CHEBI:18420"/>
    </ligand>
</feature>
<comment type="cofactor">
    <cofactor evidence="7 10">
        <name>Mg(2+)</name>
        <dbReference type="ChEBI" id="CHEBI:18420"/>
    </cofactor>
    <text evidence="7 10">Binds 1 Mg(2+) ion per subunit.</text>
</comment>
<feature type="binding site" evidence="7 10">
    <location>
        <position position="52"/>
    </location>
    <ligand>
        <name>Mg(2+)</name>
        <dbReference type="ChEBI" id="CHEBI:18420"/>
    </ligand>
</feature>
<dbReference type="NCBIfam" id="NF001452">
    <property type="entry name" value="PRK00311.1"/>
    <property type="match status" value="1"/>
</dbReference>
<gene>
    <name evidence="7 11" type="primary">panB</name>
    <name evidence="11" type="ORF">Poly21_53420</name>
</gene>
<evidence type="ECO:0000256" key="1">
    <source>
        <dbReference type="ARBA" id="ARBA00005033"/>
    </source>
</evidence>
<comment type="similarity">
    <text evidence="2 7">Belongs to the PanB family.</text>
</comment>
<organism evidence="11 12">
    <name type="scientific">Allorhodopirellula heiligendammensis</name>
    <dbReference type="NCBI Taxonomy" id="2714739"/>
    <lineage>
        <taxon>Bacteria</taxon>
        <taxon>Pseudomonadati</taxon>
        <taxon>Planctomycetota</taxon>
        <taxon>Planctomycetia</taxon>
        <taxon>Pirellulales</taxon>
        <taxon>Pirellulaceae</taxon>
        <taxon>Allorhodopirellula</taxon>
    </lineage>
</organism>
<dbReference type="UniPathway" id="UPA00028">
    <property type="reaction ID" value="UER00003"/>
</dbReference>
<proteinExistence type="inferred from homology"/>
<comment type="caution">
    <text evidence="11">The sequence shown here is derived from an EMBL/GenBank/DDBJ whole genome shotgun (WGS) entry which is preliminary data.</text>
</comment>
<dbReference type="GO" id="GO:0015940">
    <property type="term" value="P:pantothenate biosynthetic process"/>
    <property type="evidence" value="ECO:0007669"/>
    <property type="project" value="UniProtKB-UniRule"/>
</dbReference>
<keyword evidence="4 7" id="KW-0566">Pantothenate biosynthesis</keyword>
<feature type="binding site" evidence="7 9">
    <location>
        <position position="121"/>
    </location>
    <ligand>
        <name>3-methyl-2-oxobutanoate</name>
        <dbReference type="ChEBI" id="CHEBI:11851"/>
    </ligand>
</feature>
<evidence type="ECO:0000256" key="8">
    <source>
        <dbReference type="PIRSR" id="PIRSR000388-1"/>
    </source>
</evidence>
<dbReference type="EC" id="2.1.2.11" evidence="7"/>
<dbReference type="CDD" id="cd06557">
    <property type="entry name" value="KPHMT-like"/>
    <property type="match status" value="1"/>
</dbReference>
<dbReference type="GO" id="GO:0003864">
    <property type="term" value="F:3-methyl-2-oxobutanoate hydroxymethyltransferase activity"/>
    <property type="evidence" value="ECO:0007669"/>
    <property type="project" value="UniProtKB-UniRule"/>
</dbReference>
<keyword evidence="7" id="KW-0963">Cytoplasm</keyword>
<comment type="subunit">
    <text evidence="3 7">Homodecamer; pentamer of dimers.</text>
</comment>
<evidence type="ECO:0000256" key="2">
    <source>
        <dbReference type="ARBA" id="ARBA00008676"/>
    </source>
</evidence>
<dbReference type="EMBL" id="SJPU01000005">
    <property type="protein sequence ID" value="TWU10009.1"/>
    <property type="molecule type" value="Genomic_DNA"/>
</dbReference>
<comment type="subcellular location">
    <subcellularLocation>
        <location evidence="7">Cytoplasm</location>
    </subcellularLocation>
</comment>
<dbReference type="AlphaFoldDB" id="A0A5C6BFE9"/>
<evidence type="ECO:0000256" key="10">
    <source>
        <dbReference type="PIRSR" id="PIRSR000388-3"/>
    </source>
</evidence>
<comment type="catalytic activity">
    <reaction evidence="7">
        <text>(6R)-5,10-methylene-5,6,7,8-tetrahydrofolate + 3-methyl-2-oxobutanoate + H2O = 2-dehydropantoate + (6S)-5,6,7,8-tetrahydrofolate</text>
        <dbReference type="Rhea" id="RHEA:11824"/>
        <dbReference type="ChEBI" id="CHEBI:11561"/>
        <dbReference type="ChEBI" id="CHEBI:11851"/>
        <dbReference type="ChEBI" id="CHEBI:15377"/>
        <dbReference type="ChEBI" id="CHEBI:15636"/>
        <dbReference type="ChEBI" id="CHEBI:57453"/>
        <dbReference type="EC" id="2.1.2.11"/>
    </reaction>
</comment>
<dbReference type="HAMAP" id="MF_00156">
    <property type="entry name" value="PanB"/>
    <property type="match status" value="1"/>
</dbReference>
<dbReference type="Pfam" id="PF02548">
    <property type="entry name" value="Pantoate_transf"/>
    <property type="match status" value="1"/>
</dbReference>
<dbReference type="Gene3D" id="3.20.20.60">
    <property type="entry name" value="Phosphoenolpyruvate-binding domains"/>
    <property type="match status" value="1"/>
</dbReference>
<evidence type="ECO:0000256" key="5">
    <source>
        <dbReference type="ARBA" id="ARBA00022679"/>
    </source>
</evidence>
<feature type="active site" description="Proton acceptor" evidence="7 8">
    <location>
        <position position="186"/>
    </location>
</feature>
<feature type="binding site" evidence="7 9">
    <location>
        <begin position="52"/>
        <end position="53"/>
    </location>
    <ligand>
        <name>3-methyl-2-oxobutanoate</name>
        <dbReference type="ChEBI" id="CHEBI:11851"/>
    </ligand>
</feature>
<dbReference type="GO" id="GO:0005737">
    <property type="term" value="C:cytoplasm"/>
    <property type="evidence" value="ECO:0007669"/>
    <property type="project" value="UniProtKB-SubCell"/>
</dbReference>
<dbReference type="NCBIfam" id="TIGR00222">
    <property type="entry name" value="panB"/>
    <property type="match status" value="1"/>
</dbReference>
<dbReference type="GO" id="GO:0000287">
    <property type="term" value="F:magnesium ion binding"/>
    <property type="evidence" value="ECO:0007669"/>
    <property type="project" value="TreeGrafter"/>
</dbReference>
<evidence type="ECO:0000256" key="4">
    <source>
        <dbReference type="ARBA" id="ARBA00022655"/>
    </source>
</evidence>
<keyword evidence="5 7" id="KW-0808">Transferase</keyword>
<dbReference type="SUPFAM" id="SSF51621">
    <property type="entry name" value="Phosphoenolpyruvate/pyruvate domain"/>
    <property type="match status" value="1"/>
</dbReference>
<dbReference type="InterPro" id="IPR015813">
    <property type="entry name" value="Pyrv/PenolPyrv_kinase-like_dom"/>
</dbReference>
<dbReference type="FunFam" id="3.20.20.60:FF:000003">
    <property type="entry name" value="3-methyl-2-oxobutanoate hydroxymethyltransferase"/>
    <property type="match status" value="1"/>
</dbReference>
<keyword evidence="7 10" id="KW-0460">Magnesium</keyword>
<evidence type="ECO:0000256" key="6">
    <source>
        <dbReference type="ARBA" id="ARBA00056497"/>
    </source>
</evidence>
<keyword evidence="12" id="KW-1185">Reference proteome</keyword>
<dbReference type="InterPro" id="IPR003700">
    <property type="entry name" value="Pantoate_hydroxy_MeTrfase"/>
</dbReference>
<dbReference type="PANTHER" id="PTHR20881:SF0">
    <property type="entry name" value="3-METHYL-2-OXOBUTANOATE HYDROXYMETHYLTRANSFERASE"/>
    <property type="match status" value="1"/>
</dbReference>